<dbReference type="EMBL" id="BMAO01022487">
    <property type="protein sequence ID" value="GFQ82169.1"/>
    <property type="molecule type" value="Genomic_DNA"/>
</dbReference>
<dbReference type="OrthoDB" id="6431001at2759"/>
<proteinExistence type="predicted"/>
<evidence type="ECO:0000313" key="3">
    <source>
        <dbReference type="Proteomes" id="UP000887116"/>
    </source>
</evidence>
<protein>
    <submittedName>
        <fullName evidence="2">Uncharacterized protein</fullName>
    </submittedName>
</protein>
<dbReference type="Proteomes" id="UP000887116">
    <property type="component" value="Unassembled WGS sequence"/>
</dbReference>
<evidence type="ECO:0000313" key="2">
    <source>
        <dbReference type="EMBL" id="GFQ82169.1"/>
    </source>
</evidence>
<feature type="region of interest" description="Disordered" evidence="1">
    <location>
        <begin position="83"/>
        <end position="103"/>
    </location>
</feature>
<comment type="caution">
    <text evidence="2">The sequence shown here is derived from an EMBL/GenBank/DDBJ whole genome shotgun (WGS) entry which is preliminary data.</text>
</comment>
<gene>
    <name evidence="2" type="ORF">TNCT_96181</name>
</gene>
<reference evidence="2" key="1">
    <citation type="submission" date="2020-07" db="EMBL/GenBank/DDBJ databases">
        <title>Multicomponent nature underlies the extraordinary mechanical properties of spider dragline silk.</title>
        <authorList>
            <person name="Kono N."/>
            <person name="Nakamura H."/>
            <person name="Mori M."/>
            <person name="Yoshida Y."/>
            <person name="Ohtoshi R."/>
            <person name="Malay A.D."/>
            <person name="Moran D.A.P."/>
            <person name="Tomita M."/>
            <person name="Numata K."/>
            <person name="Arakawa K."/>
        </authorList>
    </citation>
    <scope>NUCLEOTIDE SEQUENCE</scope>
</reference>
<keyword evidence="3" id="KW-1185">Reference proteome</keyword>
<name>A0A8X6FLM3_TRICU</name>
<dbReference type="AlphaFoldDB" id="A0A8X6FLM3"/>
<accession>A0A8X6FLM3</accession>
<organism evidence="2 3">
    <name type="scientific">Trichonephila clavata</name>
    <name type="common">Joro spider</name>
    <name type="synonym">Nephila clavata</name>
    <dbReference type="NCBI Taxonomy" id="2740835"/>
    <lineage>
        <taxon>Eukaryota</taxon>
        <taxon>Metazoa</taxon>
        <taxon>Ecdysozoa</taxon>
        <taxon>Arthropoda</taxon>
        <taxon>Chelicerata</taxon>
        <taxon>Arachnida</taxon>
        <taxon>Araneae</taxon>
        <taxon>Araneomorphae</taxon>
        <taxon>Entelegynae</taxon>
        <taxon>Araneoidea</taxon>
        <taxon>Nephilidae</taxon>
        <taxon>Trichonephila</taxon>
    </lineage>
</organism>
<evidence type="ECO:0000256" key="1">
    <source>
        <dbReference type="SAM" id="MobiDB-lite"/>
    </source>
</evidence>
<sequence length="103" mass="11474">METWGAIVNQDGVLHYIIDVQGTLVRRHVDQICPVGNEVQANILPIIHQRFPSAEVRETTQTFSMQKQRRYISKDLNKELGSCAVPEVPSTDDTVPDVSPSSA</sequence>